<comment type="caution">
    <text evidence="2">The sequence shown here is derived from an EMBL/GenBank/DDBJ whole genome shotgun (WGS) entry which is preliminary data.</text>
</comment>
<dbReference type="AlphaFoldDB" id="A0A9N9BC95"/>
<dbReference type="EMBL" id="CAJVPK010000976">
    <property type="protein sequence ID" value="CAG8563208.1"/>
    <property type="molecule type" value="Genomic_DNA"/>
</dbReference>
<feature type="region of interest" description="Disordered" evidence="1">
    <location>
        <begin position="683"/>
        <end position="717"/>
    </location>
</feature>
<keyword evidence="3" id="KW-1185">Reference proteome</keyword>
<feature type="region of interest" description="Disordered" evidence="1">
    <location>
        <begin position="1"/>
        <end position="25"/>
    </location>
</feature>
<feature type="region of interest" description="Disordered" evidence="1">
    <location>
        <begin position="369"/>
        <end position="396"/>
    </location>
</feature>
<feature type="region of interest" description="Disordered" evidence="1">
    <location>
        <begin position="266"/>
        <end position="293"/>
    </location>
</feature>
<feature type="compositionally biased region" description="Low complexity" evidence="1">
    <location>
        <begin position="155"/>
        <end position="223"/>
    </location>
</feature>
<feature type="compositionally biased region" description="Basic residues" evidence="1">
    <location>
        <begin position="456"/>
        <end position="469"/>
    </location>
</feature>
<feature type="non-terminal residue" evidence="2">
    <location>
        <position position="1"/>
    </location>
</feature>
<feature type="region of interest" description="Disordered" evidence="1">
    <location>
        <begin position="155"/>
        <end position="240"/>
    </location>
</feature>
<feature type="region of interest" description="Disordered" evidence="1">
    <location>
        <begin position="432"/>
        <end position="479"/>
    </location>
</feature>
<feature type="compositionally biased region" description="Polar residues" evidence="1">
    <location>
        <begin position="683"/>
        <end position="695"/>
    </location>
</feature>
<evidence type="ECO:0000256" key="1">
    <source>
        <dbReference type="SAM" id="MobiDB-lite"/>
    </source>
</evidence>
<sequence>MTKKKDCKPGKPGKKRGPPPGQEIIRSRTSRIESVINDAAIDPNVREQLRHVEGIEPEVRNRLFFNKGSETIMSSIGVSDSDLTFIDGGDHDKLPSLDELKLVDNHHPTFLHRPTPVYPINMKARQMAHLKKSTNTQSVSSNSFKELTNPALYKSSSSLSSLPNHSSDIPSSPPSHSSSLSPVLPGASSPLPSLSNSLSGISGLSSSLPGPPSSLTDLSTSIPNKSSSLPNASSLMPNFSSSQSNISSSSISSLLPNNSSSLPSISSLISRHSSSRRRSKHSSSRSRHSSFRSRLASLRRFSSMRPNHSLSLPVAVASRFVLSQPDHQHYGPNMLPPLRPFVNPLQPPAQNSSVALEWLPPITLPEHHTTSRNECDVSKNSKSSANVINNSENPGNECLIDGDLLTSSVNHDQARQQSGRLIDVDEFDTRRTRMSTIPTMTVGGRHKNSRSSTANTKKHSSSSNNRRRANSSQNKKKGGDVIYLALNSINREALNRAREAPTPIPIPDRNGSATSDINGSTHTHSFSAILDHNRTPINPFSTTPNVNRSTHSLSAIAELNGPTLSLSAITDLNGPFIYPHLSSSDNEASHLALSAISDRNILAPLLLTTSDREVPTHLENSNIDNPTQLASFDCDAPIETLNHDVLTPNNDDTSTIPGHSSNNNIEFTDSSMDVETITKGLNNDCTKLNNNQSLSKSKDLNDGSDYDDHNKFNIDDGSSEKTLVEVEEVGNGKKCHNTELRRSARIEKIKILECGFDQRNEVGEDQVDSDEDSDDEDDDRVRRSRPINRRRRPRVPRRITRQTKPPAPRDP</sequence>
<protein>
    <submittedName>
        <fullName evidence="2">2493_t:CDS:1</fullName>
    </submittedName>
</protein>
<feature type="compositionally biased region" description="Acidic residues" evidence="1">
    <location>
        <begin position="763"/>
        <end position="778"/>
    </location>
</feature>
<proteinExistence type="predicted"/>
<organism evidence="2 3">
    <name type="scientific">Diversispora eburnea</name>
    <dbReference type="NCBI Taxonomy" id="1213867"/>
    <lineage>
        <taxon>Eukaryota</taxon>
        <taxon>Fungi</taxon>
        <taxon>Fungi incertae sedis</taxon>
        <taxon>Mucoromycota</taxon>
        <taxon>Glomeromycotina</taxon>
        <taxon>Glomeromycetes</taxon>
        <taxon>Diversisporales</taxon>
        <taxon>Diversisporaceae</taxon>
        <taxon>Diversispora</taxon>
    </lineage>
</organism>
<feature type="compositionally biased region" description="Polar residues" evidence="1">
    <location>
        <begin position="380"/>
        <end position="394"/>
    </location>
</feature>
<feature type="compositionally biased region" description="Basic and acidic residues" evidence="1">
    <location>
        <begin position="369"/>
        <end position="379"/>
    </location>
</feature>
<feature type="region of interest" description="Disordered" evidence="1">
    <location>
        <begin position="761"/>
        <end position="811"/>
    </location>
</feature>
<gene>
    <name evidence="2" type="ORF">DEBURN_LOCUS7693</name>
</gene>
<evidence type="ECO:0000313" key="3">
    <source>
        <dbReference type="Proteomes" id="UP000789706"/>
    </source>
</evidence>
<evidence type="ECO:0000313" key="2">
    <source>
        <dbReference type="EMBL" id="CAG8563208.1"/>
    </source>
</evidence>
<accession>A0A9N9BC95</accession>
<feature type="compositionally biased region" description="Basic and acidic residues" evidence="1">
    <location>
        <begin position="696"/>
        <end position="717"/>
    </location>
</feature>
<feature type="compositionally biased region" description="Basic residues" evidence="1">
    <location>
        <begin position="1"/>
        <end position="17"/>
    </location>
</feature>
<feature type="compositionally biased region" description="Polar residues" evidence="1">
    <location>
        <begin position="224"/>
        <end position="236"/>
    </location>
</feature>
<feature type="compositionally biased region" description="Basic residues" evidence="1">
    <location>
        <begin position="273"/>
        <end position="291"/>
    </location>
</feature>
<name>A0A9N9BC95_9GLOM</name>
<dbReference type="OrthoDB" id="2123952at2759"/>
<reference evidence="2" key="1">
    <citation type="submission" date="2021-06" db="EMBL/GenBank/DDBJ databases">
        <authorList>
            <person name="Kallberg Y."/>
            <person name="Tangrot J."/>
            <person name="Rosling A."/>
        </authorList>
    </citation>
    <scope>NUCLEOTIDE SEQUENCE</scope>
    <source>
        <strain evidence="2">AZ414A</strain>
    </source>
</reference>
<feature type="compositionally biased region" description="Basic residues" evidence="1">
    <location>
        <begin position="782"/>
        <end position="801"/>
    </location>
</feature>
<dbReference type="Proteomes" id="UP000789706">
    <property type="component" value="Unassembled WGS sequence"/>
</dbReference>